<proteinExistence type="predicted"/>
<evidence type="ECO:0000313" key="2">
    <source>
        <dbReference type="EMBL" id="PPJ31865.1"/>
    </source>
</evidence>
<feature type="compositionally biased region" description="Basic and acidic residues" evidence="1">
    <location>
        <begin position="107"/>
        <end position="121"/>
    </location>
</feature>
<comment type="caution">
    <text evidence="2">The sequence shown here is derived from an EMBL/GenBank/DDBJ whole genome shotgun (WGS) entry which is preliminary data.</text>
</comment>
<dbReference type="EMBL" id="PSZC01000039">
    <property type="protein sequence ID" value="PPJ31865.1"/>
    <property type="molecule type" value="Genomic_DNA"/>
</dbReference>
<organism evidence="2 3">
    <name type="scientific">Nocardia nova</name>
    <dbReference type="NCBI Taxonomy" id="37330"/>
    <lineage>
        <taxon>Bacteria</taxon>
        <taxon>Bacillati</taxon>
        <taxon>Actinomycetota</taxon>
        <taxon>Actinomycetes</taxon>
        <taxon>Mycobacteriales</taxon>
        <taxon>Nocardiaceae</taxon>
        <taxon>Nocardia</taxon>
    </lineage>
</organism>
<feature type="compositionally biased region" description="Basic residues" evidence="1">
    <location>
        <begin position="42"/>
        <end position="74"/>
    </location>
</feature>
<evidence type="ECO:0000313" key="3">
    <source>
        <dbReference type="Proteomes" id="UP000239874"/>
    </source>
</evidence>
<reference evidence="2 3" key="1">
    <citation type="submission" date="2018-02" db="EMBL/GenBank/DDBJ databases">
        <title>8 Nocardia nova and 1 Nocardia cyriacigeorgica strain used for evolution to TMP-SMX.</title>
        <authorList>
            <person name="Mehta H."/>
            <person name="Weng J."/>
            <person name="Shamoo Y."/>
        </authorList>
    </citation>
    <scope>NUCLEOTIDE SEQUENCE [LARGE SCALE GENOMIC DNA]</scope>
    <source>
        <strain evidence="2 3">MDA3139</strain>
    </source>
</reference>
<evidence type="ECO:0000256" key="1">
    <source>
        <dbReference type="SAM" id="MobiDB-lite"/>
    </source>
</evidence>
<sequence>MPADPHAIATVDRPRVRERVAGVGERAIHRGEVAVRNGLAPRRARRTRHHGRRRTRRQGRRRGRGRGGRCRGHRGGCGGSSRGSGAGPGARSGGRVLRFIVVGIGDRTDDAEQQYHDSKPEEAEEQDPLAPRAAGGGRVFGCHARG</sequence>
<dbReference type="Proteomes" id="UP000239874">
    <property type="component" value="Unassembled WGS sequence"/>
</dbReference>
<protein>
    <submittedName>
        <fullName evidence="2">Uncharacterized protein</fullName>
    </submittedName>
</protein>
<feature type="region of interest" description="Disordered" evidence="1">
    <location>
        <begin position="35"/>
        <end position="94"/>
    </location>
</feature>
<feature type="compositionally biased region" description="Gly residues" evidence="1">
    <location>
        <begin position="75"/>
        <end position="92"/>
    </location>
</feature>
<accession>A0A2S6ACS0</accession>
<feature type="region of interest" description="Disordered" evidence="1">
    <location>
        <begin position="107"/>
        <end position="146"/>
    </location>
</feature>
<gene>
    <name evidence="2" type="ORF">C5E45_32770</name>
</gene>
<dbReference type="AlphaFoldDB" id="A0A2S6ACS0"/>
<name>A0A2S6ACS0_9NOCA</name>